<evidence type="ECO:0000256" key="1">
    <source>
        <dbReference type="SAM" id="SignalP"/>
    </source>
</evidence>
<dbReference type="RefSeq" id="WP_380563508.1">
    <property type="nucleotide sequence ID" value="NZ_JBEUKS010000002.1"/>
</dbReference>
<proteinExistence type="predicted"/>
<dbReference type="Proteomes" id="UP001592581">
    <property type="component" value="Unassembled WGS sequence"/>
</dbReference>
<organism evidence="2 3">
    <name type="scientific">Streptacidiphilus jeojiensis</name>
    <dbReference type="NCBI Taxonomy" id="3229225"/>
    <lineage>
        <taxon>Bacteria</taxon>
        <taxon>Bacillati</taxon>
        <taxon>Actinomycetota</taxon>
        <taxon>Actinomycetes</taxon>
        <taxon>Kitasatosporales</taxon>
        <taxon>Streptomycetaceae</taxon>
        <taxon>Streptacidiphilus</taxon>
    </lineage>
</organism>
<dbReference type="PROSITE" id="PS51257">
    <property type="entry name" value="PROKAR_LIPOPROTEIN"/>
    <property type="match status" value="1"/>
</dbReference>
<keyword evidence="3" id="KW-1185">Reference proteome</keyword>
<keyword evidence="1" id="KW-0732">Signal</keyword>
<name>A0ABV6XHY8_9ACTN</name>
<reference evidence="2 3" key="1">
    <citation type="submission" date="2024-06" db="EMBL/GenBank/DDBJ databases">
        <authorList>
            <person name="Lee S.D."/>
        </authorList>
    </citation>
    <scope>NUCLEOTIDE SEQUENCE [LARGE SCALE GENOMIC DNA]</scope>
    <source>
        <strain evidence="2 3">N1-10</strain>
    </source>
</reference>
<accession>A0ABV6XHY8</accession>
<evidence type="ECO:0000313" key="3">
    <source>
        <dbReference type="Proteomes" id="UP001592581"/>
    </source>
</evidence>
<feature type="chain" id="PRO_5046712485" description="Lipoprotein" evidence="1">
    <location>
        <begin position="29"/>
        <end position="193"/>
    </location>
</feature>
<evidence type="ECO:0008006" key="4">
    <source>
        <dbReference type="Google" id="ProtNLM"/>
    </source>
</evidence>
<protein>
    <recommendedName>
        <fullName evidence="4">Lipoprotein</fullName>
    </recommendedName>
</protein>
<feature type="signal peptide" evidence="1">
    <location>
        <begin position="1"/>
        <end position="28"/>
    </location>
</feature>
<evidence type="ECO:0000313" key="2">
    <source>
        <dbReference type="EMBL" id="MFC1437881.1"/>
    </source>
</evidence>
<gene>
    <name evidence="2" type="ORF">ABUW04_06380</name>
</gene>
<comment type="caution">
    <text evidence="2">The sequence shown here is derived from an EMBL/GenBank/DDBJ whole genome shotgun (WGS) entry which is preliminary data.</text>
</comment>
<sequence>MRYPRRSPRSLLPAAGALAAVLSAGLLAGCSADGSDGVQRAAPGSAQTTLSSGPDGVSYSVEARNVDLALTGATVRLDPASGKASLQFTVANKGPVTEHLGLVTVEGGQAQLNGGPAAEGLLSTAGIRLDSGSSTAFGAPTDVKDPSIVLPSSAVPAVRAAEQKAGGTVPVMLMFGIAGTVNLDVPVRTTATG</sequence>
<dbReference type="EMBL" id="JBEUKS010000002">
    <property type="protein sequence ID" value="MFC1437881.1"/>
    <property type="molecule type" value="Genomic_DNA"/>
</dbReference>